<name>A0A1X0QQ13_RHIZD</name>
<evidence type="ECO:0000313" key="1">
    <source>
        <dbReference type="EMBL" id="ORE01843.1"/>
    </source>
</evidence>
<dbReference type="AlphaFoldDB" id="A0A1X0QQ13"/>
<reference evidence="1" key="1">
    <citation type="journal article" date="2016" name="Proc. Natl. Acad. Sci. U.S.A.">
        <title>Lipid metabolic changes in an early divergent fungus govern the establishment of a mutualistic symbiosis with endobacteria.</title>
        <authorList>
            <person name="Lastovetsky O.A."/>
            <person name="Gaspar M.L."/>
            <person name="Mondo S.J."/>
            <person name="LaButti K.M."/>
            <person name="Sandor L."/>
            <person name="Grigoriev I.V."/>
            <person name="Henry S.A."/>
            <person name="Pawlowska T.E."/>
        </authorList>
    </citation>
    <scope>NUCLEOTIDE SEQUENCE [LARGE SCALE GENOMIC DNA]</scope>
    <source>
        <strain evidence="1">ATCC 52814</strain>
    </source>
</reference>
<accession>A0A1X0QQ13</accession>
<dbReference type="Proteomes" id="UP000242414">
    <property type="component" value="Unassembled WGS sequence"/>
</dbReference>
<gene>
    <name evidence="1" type="ORF">BCV72DRAFT_320102</name>
</gene>
<dbReference type="VEuPathDB" id="FungiDB:BCV72DRAFT_320102"/>
<proteinExistence type="predicted"/>
<sequence>MGLAVHSIAHLHQYRNWVKKLYSVRFHQNFNLVTNEDAGFMEITTRFSLYLTCLLLTGFLSI</sequence>
<protein>
    <submittedName>
        <fullName evidence="1">Uncharacterized protein</fullName>
    </submittedName>
</protein>
<organism evidence="1">
    <name type="scientific">Rhizopus microsporus var. microsporus</name>
    <dbReference type="NCBI Taxonomy" id="86635"/>
    <lineage>
        <taxon>Eukaryota</taxon>
        <taxon>Fungi</taxon>
        <taxon>Fungi incertae sedis</taxon>
        <taxon>Mucoromycota</taxon>
        <taxon>Mucoromycotina</taxon>
        <taxon>Mucoromycetes</taxon>
        <taxon>Mucorales</taxon>
        <taxon>Mucorineae</taxon>
        <taxon>Rhizopodaceae</taxon>
        <taxon>Rhizopus</taxon>
    </lineage>
</organism>
<dbReference type="EMBL" id="KV922093">
    <property type="protein sequence ID" value="ORE01843.1"/>
    <property type="molecule type" value="Genomic_DNA"/>
</dbReference>